<gene>
    <name evidence="3" type="ORF">NX02_10200</name>
</gene>
<dbReference type="InterPro" id="IPR017972">
    <property type="entry name" value="Cyt_P450_CS"/>
</dbReference>
<dbReference type="InterPro" id="IPR001128">
    <property type="entry name" value="Cyt_P450"/>
</dbReference>
<comment type="similarity">
    <text evidence="1 2">Belongs to the cytochrome P450 family.</text>
</comment>
<dbReference type="Proteomes" id="UP000018851">
    <property type="component" value="Chromosome"/>
</dbReference>
<keyword evidence="2" id="KW-0408">Iron</keyword>
<dbReference type="HOGENOM" id="CLU_033716_0_0_5"/>
<evidence type="ECO:0000313" key="4">
    <source>
        <dbReference type="Proteomes" id="UP000018851"/>
    </source>
</evidence>
<keyword evidence="2" id="KW-0503">Monooxygenase</keyword>
<dbReference type="KEGG" id="ssan:NX02_10200"/>
<evidence type="ECO:0000313" key="3">
    <source>
        <dbReference type="EMBL" id="AHE53757.1"/>
    </source>
</evidence>
<keyword evidence="2" id="KW-0479">Metal-binding</keyword>
<dbReference type="STRING" id="1123269.NX02_10200"/>
<evidence type="ECO:0000256" key="1">
    <source>
        <dbReference type="ARBA" id="ARBA00010617"/>
    </source>
</evidence>
<keyword evidence="4" id="KW-1185">Reference proteome</keyword>
<dbReference type="CDD" id="cd11033">
    <property type="entry name" value="CYP142-like"/>
    <property type="match status" value="1"/>
</dbReference>
<keyword evidence="2" id="KW-0560">Oxidoreductase</keyword>
<dbReference type="Pfam" id="PF00067">
    <property type="entry name" value="p450"/>
    <property type="match status" value="1"/>
</dbReference>
<protein>
    <recommendedName>
        <fullName evidence="5">Cytochrome P450</fullName>
    </recommendedName>
</protein>
<dbReference type="EMBL" id="CP006644">
    <property type="protein sequence ID" value="AHE53757.1"/>
    <property type="molecule type" value="Genomic_DNA"/>
</dbReference>
<dbReference type="GO" id="GO:0005506">
    <property type="term" value="F:iron ion binding"/>
    <property type="evidence" value="ECO:0007669"/>
    <property type="project" value="InterPro"/>
</dbReference>
<dbReference type="PRINTS" id="PR00359">
    <property type="entry name" value="BP450"/>
</dbReference>
<evidence type="ECO:0000256" key="2">
    <source>
        <dbReference type="RuleBase" id="RU000461"/>
    </source>
</evidence>
<sequence length="376" mass="42497">MRREAPVHHCRDGVFGSYWSITRHAEISAIELDTERFSSDHFNGGITIRSSATDEEFLPSFIAMDPPAHTAQRRVVAPAFAPRQVSLIADQVRAWSQEILDGLPIGETFDWADRVSMELTARTLAWLLGYPQERARDLIHWSNVMVSMPGAGVVATQEEKLRIMRECFGTFEAMWQRRLAEPGGDDLISMLAGGAETRDMSRPLFYGNIVLLIVGGNDTTRNSLSGSVVALDRYPREFARLRADPSLTRNLASEIIRWQTPLAHMRRTTTCDVEVDGQMIPAGEKVVLWYLSANRDETVFEDAGRFMLDRPNARRHLSFGTGIHRCIGARLAELQVEILWQEFLARFRTIELAGEPQRTFSTFVNGYTTVPVRISR</sequence>
<reference evidence="3 4" key="1">
    <citation type="submission" date="2013-07" db="EMBL/GenBank/DDBJ databases">
        <title>Completed genome of Sphingomonas sanxanigenens NX02.</title>
        <authorList>
            <person name="Ma T."/>
            <person name="Huang H."/>
            <person name="Wu M."/>
            <person name="Li X."/>
            <person name="Li G."/>
        </authorList>
    </citation>
    <scope>NUCLEOTIDE SEQUENCE [LARGE SCALE GENOMIC DNA]</scope>
    <source>
        <strain evidence="3 4">NX02</strain>
    </source>
</reference>
<dbReference type="eggNOG" id="COG2124">
    <property type="taxonomic scope" value="Bacteria"/>
</dbReference>
<proteinExistence type="inferred from homology"/>
<dbReference type="InterPro" id="IPR002397">
    <property type="entry name" value="Cyt_P450_B"/>
</dbReference>
<keyword evidence="2" id="KW-0349">Heme</keyword>
<dbReference type="Gene3D" id="1.10.630.10">
    <property type="entry name" value="Cytochrome P450"/>
    <property type="match status" value="1"/>
</dbReference>
<dbReference type="PANTHER" id="PTHR46696:SF1">
    <property type="entry name" value="CYTOCHROME P450 YJIB-RELATED"/>
    <property type="match status" value="1"/>
</dbReference>
<dbReference type="GO" id="GO:0016705">
    <property type="term" value="F:oxidoreductase activity, acting on paired donors, with incorporation or reduction of molecular oxygen"/>
    <property type="evidence" value="ECO:0007669"/>
    <property type="project" value="InterPro"/>
</dbReference>
<dbReference type="GO" id="GO:0020037">
    <property type="term" value="F:heme binding"/>
    <property type="evidence" value="ECO:0007669"/>
    <property type="project" value="InterPro"/>
</dbReference>
<dbReference type="InterPro" id="IPR036396">
    <property type="entry name" value="Cyt_P450_sf"/>
</dbReference>
<organism evidence="3 4">
    <name type="scientific">Sphingomonas sanxanigenens DSM 19645 = NX02</name>
    <dbReference type="NCBI Taxonomy" id="1123269"/>
    <lineage>
        <taxon>Bacteria</taxon>
        <taxon>Pseudomonadati</taxon>
        <taxon>Pseudomonadota</taxon>
        <taxon>Alphaproteobacteria</taxon>
        <taxon>Sphingomonadales</taxon>
        <taxon>Sphingomonadaceae</taxon>
        <taxon>Sphingomonas</taxon>
    </lineage>
</organism>
<dbReference type="PATRIC" id="fig|1123269.5.peg.1977"/>
<accession>W0AB84</accession>
<name>W0AB84_9SPHN</name>
<dbReference type="PANTHER" id="PTHR46696">
    <property type="entry name" value="P450, PUTATIVE (EUROFUNG)-RELATED"/>
    <property type="match status" value="1"/>
</dbReference>
<evidence type="ECO:0008006" key="5">
    <source>
        <dbReference type="Google" id="ProtNLM"/>
    </source>
</evidence>
<dbReference type="SUPFAM" id="SSF48264">
    <property type="entry name" value="Cytochrome P450"/>
    <property type="match status" value="1"/>
</dbReference>
<dbReference type="AlphaFoldDB" id="W0AB84"/>
<dbReference type="GO" id="GO:0004497">
    <property type="term" value="F:monooxygenase activity"/>
    <property type="evidence" value="ECO:0007669"/>
    <property type="project" value="UniProtKB-KW"/>
</dbReference>
<dbReference type="PROSITE" id="PS00086">
    <property type="entry name" value="CYTOCHROME_P450"/>
    <property type="match status" value="1"/>
</dbReference>